<dbReference type="InterPro" id="IPR001929">
    <property type="entry name" value="Germin"/>
</dbReference>
<protein>
    <recommendedName>
        <fullName evidence="1">Cupin type-2 domain-containing protein</fullName>
    </recommendedName>
</protein>
<organism evidence="2 3">
    <name type="scientific">Cadophora malorum</name>
    <dbReference type="NCBI Taxonomy" id="108018"/>
    <lineage>
        <taxon>Eukaryota</taxon>
        <taxon>Fungi</taxon>
        <taxon>Dikarya</taxon>
        <taxon>Ascomycota</taxon>
        <taxon>Pezizomycotina</taxon>
        <taxon>Leotiomycetes</taxon>
        <taxon>Helotiales</taxon>
        <taxon>Ploettnerulaceae</taxon>
        <taxon>Cadophora</taxon>
    </lineage>
</organism>
<accession>A0A8H7WGL4</accession>
<proteinExistence type="predicted"/>
<dbReference type="EMBL" id="JAFJYH010000021">
    <property type="protein sequence ID" value="KAG4424366.1"/>
    <property type="molecule type" value="Genomic_DNA"/>
</dbReference>
<dbReference type="GO" id="GO:0030145">
    <property type="term" value="F:manganese ion binding"/>
    <property type="evidence" value="ECO:0007669"/>
    <property type="project" value="InterPro"/>
</dbReference>
<keyword evidence="3" id="KW-1185">Reference proteome</keyword>
<sequence length="127" mass="14023">MQSTLSIPVVLSKTTETYSPSLVATINEEYDIKVARTKGGFIWHSHPDTDEFFYVLSGLLTIEIEGKEGREDVVLHQGDTFTVPKGVRHRPVGDAEIMMIERVGVVNTGDSGISEFTREVKDARAVA</sequence>
<dbReference type="InterPro" id="IPR013096">
    <property type="entry name" value="Cupin_2"/>
</dbReference>
<evidence type="ECO:0000313" key="3">
    <source>
        <dbReference type="Proteomes" id="UP000664132"/>
    </source>
</evidence>
<dbReference type="InterPro" id="IPR052044">
    <property type="entry name" value="PKS_Associated_Protein"/>
</dbReference>
<dbReference type="AlphaFoldDB" id="A0A8H7WGL4"/>
<dbReference type="Pfam" id="PF07883">
    <property type="entry name" value="Cupin_2"/>
    <property type="match status" value="1"/>
</dbReference>
<dbReference type="Gene3D" id="2.60.120.10">
    <property type="entry name" value="Jelly Rolls"/>
    <property type="match status" value="1"/>
</dbReference>
<evidence type="ECO:0000259" key="1">
    <source>
        <dbReference type="Pfam" id="PF07883"/>
    </source>
</evidence>
<name>A0A8H7WGL4_9HELO</name>
<dbReference type="PANTHER" id="PTHR36114:SF1">
    <property type="entry name" value="16.7 KDA PROTEIN IN WHIE LOCUS"/>
    <property type="match status" value="1"/>
</dbReference>
<reference evidence="2" key="1">
    <citation type="submission" date="2021-02" db="EMBL/GenBank/DDBJ databases">
        <title>Genome sequence Cadophora malorum strain M34.</title>
        <authorList>
            <person name="Stefanovic E."/>
            <person name="Vu D."/>
            <person name="Scully C."/>
            <person name="Dijksterhuis J."/>
            <person name="Roader J."/>
            <person name="Houbraken J."/>
        </authorList>
    </citation>
    <scope>NUCLEOTIDE SEQUENCE</scope>
    <source>
        <strain evidence="2">M34</strain>
    </source>
</reference>
<dbReference type="InterPro" id="IPR011051">
    <property type="entry name" value="RmlC_Cupin_sf"/>
</dbReference>
<dbReference type="SUPFAM" id="SSF51182">
    <property type="entry name" value="RmlC-like cupins"/>
    <property type="match status" value="1"/>
</dbReference>
<dbReference type="CDD" id="cd02226">
    <property type="entry name" value="cupin_YdbB-like"/>
    <property type="match status" value="1"/>
</dbReference>
<dbReference type="Proteomes" id="UP000664132">
    <property type="component" value="Unassembled WGS sequence"/>
</dbReference>
<dbReference type="PRINTS" id="PR00325">
    <property type="entry name" value="GERMIN"/>
</dbReference>
<comment type="caution">
    <text evidence="2">The sequence shown here is derived from an EMBL/GenBank/DDBJ whole genome shotgun (WGS) entry which is preliminary data.</text>
</comment>
<dbReference type="PANTHER" id="PTHR36114">
    <property type="entry name" value="16.7 KDA PROTEIN IN WHIE LOCUS"/>
    <property type="match status" value="1"/>
</dbReference>
<dbReference type="InterPro" id="IPR014710">
    <property type="entry name" value="RmlC-like_jellyroll"/>
</dbReference>
<evidence type="ECO:0000313" key="2">
    <source>
        <dbReference type="EMBL" id="KAG4424366.1"/>
    </source>
</evidence>
<feature type="domain" description="Cupin type-2" evidence="1">
    <location>
        <begin position="40"/>
        <end position="93"/>
    </location>
</feature>
<dbReference type="OrthoDB" id="204928at2759"/>
<gene>
    <name evidence="2" type="ORF">IFR04_002422</name>
</gene>